<dbReference type="KEGG" id="sbae:DSM104329_00352"/>
<dbReference type="Gene3D" id="3.40.50.12780">
    <property type="entry name" value="N-terminal domain of ligase-like"/>
    <property type="match status" value="1"/>
</dbReference>
<protein>
    <submittedName>
        <fullName evidence="3">Long-chain-fatty-acid--CoA ligase</fullName>
        <ecNumber evidence="3">6.2.1.3</ecNumber>
    </submittedName>
</protein>
<dbReference type="InterPro" id="IPR050237">
    <property type="entry name" value="ATP-dep_AMP-bd_enzyme"/>
</dbReference>
<dbReference type="EC" id="6.2.1.3" evidence="3"/>
<evidence type="ECO:0000313" key="3">
    <source>
        <dbReference type="EMBL" id="UGS33985.1"/>
    </source>
</evidence>
<dbReference type="Gene3D" id="3.30.300.30">
    <property type="match status" value="1"/>
</dbReference>
<proteinExistence type="predicted"/>
<dbReference type="InterPro" id="IPR025110">
    <property type="entry name" value="AMP-bd_C"/>
</dbReference>
<evidence type="ECO:0000259" key="1">
    <source>
        <dbReference type="Pfam" id="PF00501"/>
    </source>
</evidence>
<dbReference type="GO" id="GO:0004467">
    <property type="term" value="F:long-chain fatty acid-CoA ligase activity"/>
    <property type="evidence" value="ECO:0007669"/>
    <property type="project" value="UniProtKB-EC"/>
</dbReference>
<dbReference type="InterPro" id="IPR020845">
    <property type="entry name" value="AMP-binding_CS"/>
</dbReference>
<keyword evidence="4" id="KW-1185">Reference proteome</keyword>
<dbReference type="InterPro" id="IPR000873">
    <property type="entry name" value="AMP-dep_synth/lig_dom"/>
</dbReference>
<dbReference type="Proteomes" id="UP001162834">
    <property type="component" value="Chromosome"/>
</dbReference>
<keyword evidence="3" id="KW-0436">Ligase</keyword>
<gene>
    <name evidence="3" type="primary">fadD_1</name>
    <name evidence="3" type="ORF">DSM104329_00352</name>
</gene>
<dbReference type="EMBL" id="CP087164">
    <property type="protein sequence ID" value="UGS33985.1"/>
    <property type="molecule type" value="Genomic_DNA"/>
</dbReference>
<dbReference type="SUPFAM" id="SSF56801">
    <property type="entry name" value="Acetyl-CoA synthetase-like"/>
    <property type="match status" value="1"/>
</dbReference>
<dbReference type="AlphaFoldDB" id="A0A9E6XTQ5"/>
<dbReference type="Pfam" id="PF13193">
    <property type="entry name" value="AMP-binding_C"/>
    <property type="match status" value="1"/>
</dbReference>
<organism evidence="3 4">
    <name type="scientific">Capillimicrobium parvum</name>
    <dbReference type="NCBI Taxonomy" id="2884022"/>
    <lineage>
        <taxon>Bacteria</taxon>
        <taxon>Bacillati</taxon>
        <taxon>Actinomycetota</taxon>
        <taxon>Thermoleophilia</taxon>
        <taxon>Solirubrobacterales</taxon>
        <taxon>Capillimicrobiaceae</taxon>
        <taxon>Capillimicrobium</taxon>
    </lineage>
</organism>
<evidence type="ECO:0000259" key="2">
    <source>
        <dbReference type="Pfam" id="PF13193"/>
    </source>
</evidence>
<evidence type="ECO:0000313" key="4">
    <source>
        <dbReference type="Proteomes" id="UP001162834"/>
    </source>
</evidence>
<feature type="domain" description="AMP-binding enzyme C-terminal" evidence="2">
    <location>
        <begin position="470"/>
        <end position="544"/>
    </location>
</feature>
<dbReference type="InterPro" id="IPR042099">
    <property type="entry name" value="ANL_N_sf"/>
</dbReference>
<dbReference type="PROSITE" id="PS00455">
    <property type="entry name" value="AMP_BINDING"/>
    <property type="match status" value="1"/>
</dbReference>
<sequence>MTPADHRRRPWLAQYEPRVPATFTPECRTTNELFERGALAQPDTPAFLYFGTQISRERAAGDARALAAALRGELGLRPGDRVAVMLQNIPQLPIAFRAVWLAGGIVTPVNPMNKRRELHHQLNDAGVRIAVCLESLYWTVDDVRGETPLEHIVTCSELDYLDDQPAALDGHERIDCPGGLPFIDLVERHAAAAHLTPVTPQPSDPALLTYTSGTTGLPKGAINTHANVAHNAELITRWFDLGAGDVTIALAPMFHITGIVCHLASSAYSGTPLLMLYRFEPGEMLRHIERWRATWSIGPLTAYIAMLNHPDFQSRDLSSLTKVAAGGAPVYPAVVEAWEAATGVYIHNAYGMTETSAPTHLTPFRAHAPVDADSGALSMGIPGPNVDSTIVSIDDGSELAPGEIGEIVSRGPMITPGYWNRPEETEKAIVDGWLHSGDVGKRDQDGWFYLVDRIKDMITVSGYKVWPRDVEDVLYQHPAVLEASVVGVPDDYRGETVRAYVALKPGAHATPDELIAHCRELLAVYKAPREVELVAEIPKTLTGKALRRELRDRARAEASSAGGFPDV</sequence>
<name>A0A9E6XTQ5_9ACTN</name>
<feature type="domain" description="AMP-dependent synthetase/ligase" evidence="1">
    <location>
        <begin position="34"/>
        <end position="419"/>
    </location>
</feature>
<dbReference type="PANTHER" id="PTHR43767">
    <property type="entry name" value="LONG-CHAIN-FATTY-ACID--COA LIGASE"/>
    <property type="match status" value="1"/>
</dbReference>
<dbReference type="Pfam" id="PF00501">
    <property type="entry name" value="AMP-binding"/>
    <property type="match status" value="1"/>
</dbReference>
<dbReference type="PANTHER" id="PTHR43767:SF1">
    <property type="entry name" value="NONRIBOSOMAL PEPTIDE SYNTHASE PES1 (EUROFUNG)-RELATED"/>
    <property type="match status" value="1"/>
</dbReference>
<reference evidence="3" key="1">
    <citation type="journal article" date="2022" name="Int. J. Syst. Evol. Microbiol.">
        <title>Pseudomonas aegrilactucae sp. nov. and Pseudomonas morbosilactucae sp. nov., pathogens causing bacterial rot of lettuce in Japan.</title>
        <authorList>
            <person name="Sawada H."/>
            <person name="Fujikawa T."/>
            <person name="Satou M."/>
        </authorList>
    </citation>
    <scope>NUCLEOTIDE SEQUENCE</scope>
    <source>
        <strain evidence="3">0166_1</strain>
    </source>
</reference>
<dbReference type="InterPro" id="IPR045851">
    <property type="entry name" value="AMP-bd_C_sf"/>
</dbReference>
<accession>A0A9E6XTQ5</accession>